<dbReference type="Gene3D" id="3.40.50.300">
    <property type="entry name" value="P-loop containing nucleotide triphosphate hydrolases"/>
    <property type="match status" value="1"/>
</dbReference>
<dbReference type="OrthoDB" id="9785810at2"/>
<evidence type="ECO:0008006" key="3">
    <source>
        <dbReference type="Google" id="ProtNLM"/>
    </source>
</evidence>
<reference evidence="1 2" key="1">
    <citation type="submission" date="2018-06" db="EMBL/GenBank/DDBJ databases">
        <title>Genomic Encyclopedia of Type Strains, Phase IV (KMG-V): Genome sequencing to study the core and pangenomes of soil and plant-associated prokaryotes.</title>
        <authorList>
            <person name="Whitman W."/>
        </authorList>
    </citation>
    <scope>NUCLEOTIDE SEQUENCE [LARGE SCALE GENOMIC DNA]</scope>
    <source>
        <strain evidence="1 2">SRCL-318</strain>
    </source>
</reference>
<sequence length="290" mass="31156">MKSLLTISATGRSGSTTVTCLLARHLRWACHCRVLVLDLADPPRCACLLAGYRLDAIASGNQVLAPKESGRCASVGGVHVLNADTVDALVSRDDPDRTRYYANLRHLLTAVARWFDVCLIGAPALPDLRTVCAEALVDAALGPVPMSAGCVSCASEAINGRYGIRNVRVRLNPAPRFTGILPAAATPAAMEEAWMKVMETTLREWLIADAVFPRGYVWLPHLRSVWHMGSFASGESERATCNAGVHEDLPEEPPENARVQVACLDVPAHRLEAIGDGVMPALRRGEACNA</sequence>
<dbReference type="Proteomes" id="UP000247772">
    <property type="component" value="Unassembled WGS sequence"/>
</dbReference>
<evidence type="ECO:0000313" key="1">
    <source>
        <dbReference type="EMBL" id="PYE17252.1"/>
    </source>
</evidence>
<dbReference type="EMBL" id="QJSQ01000026">
    <property type="protein sequence ID" value="PYE17252.1"/>
    <property type="molecule type" value="Genomic_DNA"/>
</dbReference>
<protein>
    <recommendedName>
        <fullName evidence="3">Cellulose biosynthesis protein BcsQ</fullName>
    </recommendedName>
</protein>
<comment type="caution">
    <text evidence="1">The sequence shown here is derived from an EMBL/GenBank/DDBJ whole genome shotgun (WGS) entry which is preliminary data.</text>
</comment>
<accession>A0A2V4TNT1</accession>
<proteinExistence type="predicted"/>
<dbReference type="AlphaFoldDB" id="A0A2V4TNT1"/>
<organism evidence="1 2">
    <name type="scientific">Paraburkholderia silvatlantica</name>
    <dbReference type="NCBI Taxonomy" id="321895"/>
    <lineage>
        <taxon>Bacteria</taxon>
        <taxon>Pseudomonadati</taxon>
        <taxon>Pseudomonadota</taxon>
        <taxon>Betaproteobacteria</taxon>
        <taxon>Burkholderiales</taxon>
        <taxon>Burkholderiaceae</taxon>
        <taxon>Paraburkholderia</taxon>
    </lineage>
</organism>
<gene>
    <name evidence="1" type="ORF">C7410_12661</name>
</gene>
<dbReference type="SUPFAM" id="SSF52540">
    <property type="entry name" value="P-loop containing nucleoside triphosphate hydrolases"/>
    <property type="match status" value="1"/>
</dbReference>
<evidence type="ECO:0000313" key="2">
    <source>
        <dbReference type="Proteomes" id="UP000247772"/>
    </source>
</evidence>
<dbReference type="InterPro" id="IPR027417">
    <property type="entry name" value="P-loop_NTPase"/>
</dbReference>
<dbReference type="RefSeq" id="WP_110856830.1">
    <property type="nucleotide sequence ID" value="NZ_QJSQ01000026.1"/>
</dbReference>
<name>A0A2V4TNT1_9BURK</name>